<dbReference type="EMBL" id="CP015199">
    <property type="protein sequence ID" value="ANF52351.1"/>
    <property type="molecule type" value="Genomic_DNA"/>
</dbReference>
<accession>A0A172XZI0</accession>
<dbReference type="KEGG" id="chh:A0O34_18325"/>
<dbReference type="OrthoDB" id="1230881at2"/>
<dbReference type="RefSeq" id="WP_066757955.1">
    <property type="nucleotide sequence ID" value="NZ_CP015199.1"/>
</dbReference>
<evidence type="ECO:0000313" key="3">
    <source>
        <dbReference type="Proteomes" id="UP000077824"/>
    </source>
</evidence>
<dbReference type="AlphaFoldDB" id="A0A172XZI0"/>
<protein>
    <submittedName>
        <fullName evidence="2">Uncharacterized protein</fullName>
    </submittedName>
</protein>
<keyword evidence="3" id="KW-1185">Reference proteome</keyword>
<feature type="chain" id="PRO_5008004072" evidence="1">
    <location>
        <begin position="21"/>
        <end position="240"/>
    </location>
</feature>
<dbReference type="STRING" id="1685010.A0O34_18325"/>
<dbReference type="Proteomes" id="UP000077824">
    <property type="component" value="Chromosome"/>
</dbReference>
<gene>
    <name evidence="2" type="ORF">A0O34_18325</name>
</gene>
<dbReference type="PROSITE" id="PS51257">
    <property type="entry name" value="PROKAR_LIPOPROTEIN"/>
    <property type="match status" value="1"/>
</dbReference>
<proteinExistence type="predicted"/>
<keyword evidence="1" id="KW-0732">Signal</keyword>
<reference evidence="2 3" key="1">
    <citation type="submission" date="2016-04" db="EMBL/GenBank/DDBJ databases">
        <title>Complete Genome Sequence of Chryseobacterium sp. IHBB 10212.</title>
        <authorList>
            <person name="Pal M."/>
            <person name="Swarnkar M.K."/>
            <person name="Kaushal K."/>
            <person name="Chhibber S."/>
            <person name="Singh A.K."/>
            <person name="Gulati A."/>
        </authorList>
    </citation>
    <scope>NUCLEOTIDE SEQUENCE [LARGE SCALE GENOMIC DNA]</scope>
    <source>
        <strain evidence="2 3">IHBB 10212</strain>
    </source>
</reference>
<feature type="signal peptide" evidence="1">
    <location>
        <begin position="1"/>
        <end position="20"/>
    </location>
</feature>
<evidence type="ECO:0000313" key="2">
    <source>
        <dbReference type="EMBL" id="ANF52351.1"/>
    </source>
</evidence>
<name>A0A172XZI0_9FLAO</name>
<sequence>MQTKKNIVFLMFFLSGCAFSQTGIHTSNPQGQFTIDAAKDNPSTGLPTATQQLNDFTVISNGNVGVGTNSPTSKLHINNSTNGALRIVNGTEGNGKLLVSDNNGVGTWQNSSPPVVINSTTGGSVNIGTSYAWVGSVATVTIPGYYLISPKLLTDKAPAGCGVYIAYNLSTSTTVAANQPYVQQDAHFASGTIYDFIYSANVGYLQAGTYYMLVRNGGGCTSNVTRVNAGQNSFSLILLK</sequence>
<organism evidence="2 3">
    <name type="scientific">Chryseobacterium glaciei</name>
    <dbReference type="NCBI Taxonomy" id="1685010"/>
    <lineage>
        <taxon>Bacteria</taxon>
        <taxon>Pseudomonadati</taxon>
        <taxon>Bacteroidota</taxon>
        <taxon>Flavobacteriia</taxon>
        <taxon>Flavobacteriales</taxon>
        <taxon>Weeksellaceae</taxon>
        <taxon>Chryseobacterium group</taxon>
        <taxon>Chryseobacterium</taxon>
    </lineage>
</organism>
<evidence type="ECO:0000256" key="1">
    <source>
        <dbReference type="SAM" id="SignalP"/>
    </source>
</evidence>